<dbReference type="AlphaFoldDB" id="A0A8K0DXK2"/>
<gene>
    <name evidence="1" type="ORF">FNV43_RR22691</name>
</gene>
<reference evidence="1" key="1">
    <citation type="submission" date="2020-03" db="EMBL/GenBank/DDBJ databases">
        <title>A high-quality chromosome-level genome assembly of a woody plant with both climbing and erect habits, Rhamnella rubrinervis.</title>
        <authorList>
            <person name="Lu Z."/>
            <person name="Yang Y."/>
            <person name="Zhu X."/>
            <person name="Sun Y."/>
        </authorList>
    </citation>
    <scope>NUCLEOTIDE SEQUENCE</scope>
    <source>
        <strain evidence="1">BYM</strain>
        <tissue evidence="1">Leaf</tissue>
    </source>
</reference>
<accession>A0A8K0DXK2</accession>
<organism evidence="1 2">
    <name type="scientific">Rhamnella rubrinervis</name>
    <dbReference type="NCBI Taxonomy" id="2594499"/>
    <lineage>
        <taxon>Eukaryota</taxon>
        <taxon>Viridiplantae</taxon>
        <taxon>Streptophyta</taxon>
        <taxon>Embryophyta</taxon>
        <taxon>Tracheophyta</taxon>
        <taxon>Spermatophyta</taxon>
        <taxon>Magnoliopsida</taxon>
        <taxon>eudicotyledons</taxon>
        <taxon>Gunneridae</taxon>
        <taxon>Pentapetalae</taxon>
        <taxon>rosids</taxon>
        <taxon>fabids</taxon>
        <taxon>Rosales</taxon>
        <taxon>Rhamnaceae</taxon>
        <taxon>rhamnoid group</taxon>
        <taxon>Rhamneae</taxon>
        <taxon>Rhamnella</taxon>
    </lineage>
</organism>
<evidence type="ECO:0000313" key="1">
    <source>
        <dbReference type="EMBL" id="KAF3435600.1"/>
    </source>
</evidence>
<proteinExistence type="predicted"/>
<dbReference type="OrthoDB" id="1434524at2759"/>
<keyword evidence="2" id="KW-1185">Reference proteome</keyword>
<sequence>MSHIANMIKKDASDCFGHGLVFHDVLSNLSDVFDTLCLYGSLSAQGYSELLMDQIFIGSKIYLDCLVVCSQPTKQGGLAFTISRETIWIIGVHFRVRLWVDNWLGIPIIELLHNSGDLCDPGILVDDLVDSDGVWNLPTSFREAFSQLTTCIEDVEIAMDRPDERVWAY</sequence>
<protein>
    <submittedName>
        <fullName evidence="1">Uncharacterized protein</fullName>
    </submittedName>
</protein>
<dbReference type="EMBL" id="VOIH02000010">
    <property type="protein sequence ID" value="KAF3435600.1"/>
    <property type="molecule type" value="Genomic_DNA"/>
</dbReference>
<comment type="caution">
    <text evidence="1">The sequence shown here is derived from an EMBL/GenBank/DDBJ whole genome shotgun (WGS) entry which is preliminary data.</text>
</comment>
<name>A0A8K0DXK2_9ROSA</name>
<evidence type="ECO:0000313" key="2">
    <source>
        <dbReference type="Proteomes" id="UP000796880"/>
    </source>
</evidence>
<dbReference type="Proteomes" id="UP000796880">
    <property type="component" value="Unassembled WGS sequence"/>
</dbReference>